<dbReference type="Proteomes" id="UP000198803">
    <property type="component" value="Chromosome I"/>
</dbReference>
<dbReference type="EMBL" id="LT629693">
    <property type="protein sequence ID" value="SDK46509.1"/>
    <property type="molecule type" value="Genomic_DNA"/>
</dbReference>
<dbReference type="EMBL" id="LT629693">
    <property type="protein sequence ID" value="SDK38488.1"/>
    <property type="molecule type" value="Genomic_DNA"/>
</dbReference>
<dbReference type="RefSeq" id="WP_091977007.1">
    <property type="nucleotide sequence ID" value="NZ_LT629693.1"/>
</dbReference>
<accession>A0ABY0QHK2</accession>
<name>A0ABY0QHK2_9BRAD</name>
<gene>
    <name evidence="1" type="ORF">SAMN05444163_7986</name>
    <name evidence="2" type="ORF">SAMN05444163_8179</name>
</gene>
<evidence type="ECO:0000313" key="2">
    <source>
        <dbReference type="EMBL" id="SDK46509.1"/>
    </source>
</evidence>
<evidence type="ECO:0000313" key="3">
    <source>
        <dbReference type="Proteomes" id="UP000198803"/>
    </source>
</evidence>
<evidence type="ECO:0000313" key="1">
    <source>
        <dbReference type="EMBL" id="SDK38488.1"/>
    </source>
</evidence>
<protein>
    <submittedName>
        <fullName evidence="2">Uncharacterized protein</fullName>
    </submittedName>
</protein>
<sequence>MTETLDLFAYTKVSGGTSLADLDWHARRIVVASYLYYRHDLSMMPDHEFDNICQVVADGWRGLSPLRQFMLESPGAIRASGFHVKVTWMAEAGAFAWMRENRQRENVDRGPVSQWNFDKTHQVHWAGLAAP</sequence>
<organism evidence="2 3">
    <name type="scientific">Bradyrhizobium ottawaense</name>
    <dbReference type="NCBI Taxonomy" id="931866"/>
    <lineage>
        <taxon>Bacteria</taxon>
        <taxon>Pseudomonadati</taxon>
        <taxon>Pseudomonadota</taxon>
        <taxon>Alphaproteobacteria</taxon>
        <taxon>Hyphomicrobiales</taxon>
        <taxon>Nitrobacteraceae</taxon>
        <taxon>Bradyrhizobium</taxon>
    </lineage>
</organism>
<keyword evidence="3" id="KW-1185">Reference proteome</keyword>
<reference evidence="2 3" key="1">
    <citation type="submission" date="2016-10" db="EMBL/GenBank/DDBJ databases">
        <authorList>
            <person name="Varghese N."/>
            <person name="Submissions S."/>
        </authorList>
    </citation>
    <scope>NUCLEOTIDE SEQUENCE [LARGE SCALE GENOMIC DNA]</scope>
    <source>
        <strain evidence="2 3">GAS524</strain>
    </source>
</reference>
<dbReference type="Pfam" id="PF22745">
    <property type="entry name" value="Nlig-Ia"/>
    <property type="match status" value="1"/>
</dbReference>
<proteinExistence type="predicted"/>